<evidence type="ECO:0000313" key="3">
    <source>
        <dbReference type="EnsemblPlants" id="KQK03309"/>
    </source>
</evidence>
<feature type="compositionally biased region" description="Polar residues" evidence="1">
    <location>
        <begin position="149"/>
        <end position="159"/>
    </location>
</feature>
<dbReference type="OrthoDB" id="621202at2759"/>
<name>A0A0Q3FYA8_BRADI</name>
<dbReference type="EMBL" id="CM000881">
    <property type="protein sequence ID" value="KQK03309.2"/>
    <property type="molecule type" value="Genomic_DNA"/>
</dbReference>
<dbReference type="ExpressionAtlas" id="A0A0Q3FYA8">
    <property type="expression patterns" value="baseline"/>
</dbReference>
<keyword evidence="4" id="KW-1185">Reference proteome</keyword>
<dbReference type="FunCoup" id="A0A0Q3FYA8">
    <property type="interactions" value="252"/>
</dbReference>
<reference evidence="2 3" key="1">
    <citation type="journal article" date="2010" name="Nature">
        <title>Genome sequencing and analysis of the model grass Brachypodium distachyon.</title>
        <authorList>
            <consortium name="International Brachypodium Initiative"/>
        </authorList>
    </citation>
    <scope>NUCLEOTIDE SEQUENCE [LARGE SCALE GENOMIC DNA]</scope>
    <source>
        <strain evidence="2 3">Bd21</strain>
    </source>
</reference>
<dbReference type="EnsemblPlants" id="KQK03309">
    <property type="protein sequence ID" value="KQK03309"/>
    <property type="gene ID" value="BRADI_2g07021v3"/>
</dbReference>
<feature type="region of interest" description="Disordered" evidence="1">
    <location>
        <begin position="117"/>
        <end position="162"/>
    </location>
</feature>
<sequence>MARGADPDYIGSLLLMDGFDMGIRFDGFGENMKKIMELPIKYLDSAHDKAVGLVEDIQAMIYAPFPDDELPNEGQDPSSNSVVNGSSTTSVEVDQINSNEELSSSSSSLITAEDISLSTADNDPHETESVSSKNPDLRDGEEQMKNNKAEASSVPQPKNASFKKIVMRSLSNKLRWSKKTSPIRPQDAANVHYEVISSSEDLEHDWELL</sequence>
<feature type="compositionally biased region" description="Basic and acidic residues" evidence="1">
    <location>
        <begin position="135"/>
        <end position="148"/>
    </location>
</feature>
<evidence type="ECO:0000313" key="2">
    <source>
        <dbReference type="EMBL" id="KQK03309.2"/>
    </source>
</evidence>
<dbReference type="Gramene" id="KQK03309">
    <property type="protein sequence ID" value="KQK03309"/>
    <property type="gene ID" value="BRADI_2g07021v3"/>
</dbReference>
<dbReference type="InParanoid" id="A0A0Q3FYA8"/>
<feature type="region of interest" description="Disordered" evidence="1">
    <location>
        <begin position="65"/>
        <end position="92"/>
    </location>
</feature>
<reference evidence="3" key="3">
    <citation type="submission" date="2018-08" db="UniProtKB">
        <authorList>
            <consortium name="EnsemblPlants"/>
        </authorList>
    </citation>
    <scope>IDENTIFICATION</scope>
    <source>
        <strain evidence="3">cv. Bd21</strain>
    </source>
</reference>
<evidence type="ECO:0000256" key="1">
    <source>
        <dbReference type="SAM" id="MobiDB-lite"/>
    </source>
</evidence>
<gene>
    <name evidence="2" type="ORF">BRADI_2g07021v3</name>
</gene>
<dbReference type="Proteomes" id="UP000008810">
    <property type="component" value="Chromosome 2"/>
</dbReference>
<proteinExistence type="predicted"/>
<evidence type="ECO:0000313" key="4">
    <source>
        <dbReference type="Proteomes" id="UP000008810"/>
    </source>
</evidence>
<dbReference type="AlphaFoldDB" id="A0A0Q3FYA8"/>
<feature type="compositionally biased region" description="Low complexity" evidence="1">
    <location>
        <begin position="78"/>
        <end position="92"/>
    </location>
</feature>
<accession>A0A0Q3FYA8</accession>
<reference evidence="2" key="2">
    <citation type="submission" date="2017-06" db="EMBL/GenBank/DDBJ databases">
        <title>WGS assembly of Brachypodium distachyon.</title>
        <authorList>
            <consortium name="The International Brachypodium Initiative"/>
            <person name="Lucas S."/>
            <person name="Harmon-Smith M."/>
            <person name="Lail K."/>
            <person name="Tice H."/>
            <person name="Grimwood J."/>
            <person name="Bruce D."/>
            <person name="Barry K."/>
            <person name="Shu S."/>
            <person name="Lindquist E."/>
            <person name="Wang M."/>
            <person name="Pitluck S."/>
            <person name="Vogel J.P."/>
            <person name="Garvin D.F."/>
            <person name="Mockler T.C."/>
            <person name="Schmutz J."/>
            <person name="Rokhsar D."/>
            <person name="Bevan M.W."/>
        </authorList>
    </citation>
    <scope>NUCLEOTIDE SEQUENCE</scope>
    <source>
        <strain evidence="2">Bd21</strain>
    </source>
</reference>
<organism evidence="2">
    <name type="scientific">Brachypodium distachyon</name>
    <name type="common">Purple false brome</name>
    <name type="synonym">Trachynia distachya</name>
    <dbReference type="NCBI Taxonomy" id="15368"/>
    <lineage>
        <taxon>Eukaryota</taxon>
        <taxon>Viridiplantae</taxon>
        <taxon>Streptophyta</taxon>
        <taxon>Embryophyta</taxon>
        <taxon>Tracheophyta</taxon>
        <taxon>Spermatophyta</taxon>
        <taxon>Magnoliopsida</taxon>
        <taxon>Liliopsida</taxon>
        <taxon>Poales</taxon>
        <taxon>Poaceae</taxon>
        <taxon>BOP clade</taxon>
        <taxon>Pooideae</taxon>
        <taxon>Stipodae</taxon>
        <taxon>Brachypodieae</taxon>
        <taxon>Brachypodium</taxon>
    </lineage>
</organism>
<protein>
    <submittedName>
        <fullName evidence="2 3">Uncharacterized protein</fullName>
    </submittedName>
</protein>